<sequence>MGLRIGVHVFLVPFIWGCGRPILSSDAKSPHWYLIGTLEGEEERKKERRGGEEGERAVVRIDAAGREMGMIRELGWPMGWNGTSRGQAGAGRPWWN</sequence>
<evidence type="ECO:0000313" key="3">
    <source>
        <dbReference type="Proteomes" id="UP001270362"/>
    </source>
</evidence>
<feature type="chain" id="PRO_5041919568" description="Secreted protein" evidence="1">
    <location>
        <begin position="18"/>
        <end position="96"/>
    </location>
</feature>
<keyword evidence="1" id="KW-0732">Signal</keyword>
<dbReference type="AlphaFoldDB" id="A0AAE0X901"/>
<feature type="signal peptide" evidence="1">
    <location>
        <begin position="1"/>
        <end position="17"/>
    </location>
</feature>
<evidence type="ECO:0000256" key="1">
    <source>
        <dbReference type="SAM" id="SignalP"/>
    </source>
</evidence>
<comment type="caution">
    <text evidence="2">The sequence shown here is derived from an EMBL/GenBank/DDBJ whole genome shotgun (WGS) entry which is preliminary data.</text>
</comment>
<reference evidence="2" key="1">
    <citation type="journal article" date="2023" name="Mol. Phylogenet. Evol.">
        <title>Genome-scale phylogeny and comparative genomics of the fungal order Sordariales.</title>
        <authorList>
            <person name="Hensen N."/>
            <person name="Bonometti L."/>
            <person name="Westerberg I."/>
            <person name="Brannstrom I.O."/>
            <person name="Guillou S."/>
            <person name="Cros-Aarteil S."/>
            <person name="Calhoun S."/>
            <person name="Haridas S."/>
            <person name="Kuo A."/>
            <person name="Mondo S."/>
            <person name="Pangilinan J."/>
            <person name="Riley R."/>
            <person name="LaButti K."/>
            <person name="Andreopoulos B."/>
            <person name="Lipzen A."/>
            <person name="Chen C."/>
            <person name="Yan M."/>
            <person name="Daum C."/>
            <person name="Ng V."/>
            <person name="Clum A."/>
            <person name="Steindorff A."/>
            <person name="Ohm R.A."/>
            <person name="Martin F."/>
            <person name="Silar P."/>
            <person name="Natvig D.O."/>
            <person name="Lalanne C."/>
            <person name="Gautier V."/>
            <person name="Ament-Velasquez S.L."/>
            <person name="Kruys A."/>
            <person name="Hutchinson M.I."/>
            <person name="Powell A.J."/>
            <person name="Barry K."/>
            <person name="Miller A.N."/>
            <person name="Grigoriev I.V."/>
            <person name="Debuchy R."/>
            <person name="Gladieux P."/>
            <person name="Hiltunen Thoren M."/>
            <person name="Johannesson H."/>
        </authorList>
    </citation>
    <scope>NUCLEOTIDE SEQUENCE</scope>
    <source>
        <strain evidence="2">CBS 314.62</strain>
    </source>
</reference>
<keyword evidence="3" id="KW-1185">Reference proteome</keyword>
<reference evidence="2" key="2">
    <citation type="submission" date="2023-06" db="EMBL/GenBank/DDBJ databases">
        <authorList>
            <consortium name="Lawrence Berkeley National Laboratory"/>
            <person name="Haridas S."/>
            <person name="Hensen N."/>
            <person name="Bonometti L."/>
            <person name="Westerberg I."/>
            <person name="Brannstrom I.O."/>
            <person name="Guillou S."/>
            <person name="Cros-Aarteil S."/>
            <person name="Calhoun S."/>
            <person name="Kuo A."/>
            <person name="Mondo S."/>
            <person name="Pangilinan J."/>
            <person name="Riley R."/>
            <person name="Labutti K."/>
            <person name="Andreopoulos B."/>
            <person name="Lipzen A."/>
            <person name="Chen C."/>
            <person name="Yanf M."/>
            <person name="Daum C."/>
            <person name="Ng V."/>
            <person name="Clum A."/>
            <person name="Steindorff A."/>
            <person name="Ohm R."/>
            <person name="Martin F."/>
            <person name="Silar P."/>
            <person name="Natvig D."/>
            <person name="Lalanne C."/>
            <person name="Gautier V."/>
            <person name="Ament-Velasquez S.L."/>
            <person name="Kruys A."/>
            <person name="Hutchinson M.I."/>
            <person name="Powell A.J."/>
            <person name="Barry K."/>
            <person name="Miller A.N."/>
            <person name="Grigoriev I.V."/>
            <person name="Debuchy R."/>
            <person name="Gladieux P."/>
            <person name="Thoren M.H."/>
            <person name="Johannesson H."/>
        </authorList>
    </citation>
    <scope>NUCLEOTIDE SEQUENCE</scope>
    <source>
        <strain evidence="2">CBS 314.62</strain>
    </source>
</reference>
<dbReference type="Proteomes" id="UP001270362">
    <property type="component" value="Unassembled WGS sequence"/>
</dbReference>
<dbReference type="EMBL" id="JAULSO010000002">
    <property type="protein sequence ID" value="KAK3688088.1"/>
    <property type="molecule type" value="Genomic_DNA"/>
</dbReference>
<accession>A0AAE0X901</accession>
<gene>
    <name evidence="2" type="ORF">B0T22DRAFT_458656</name>
</gene>
<proteinExistence type="predicted"/>
<evidence type="ECO:0008006" key="4">
    <source>
        <dbReference type="Google" id="ProtNLM"/>
    </source>
</evidence>
<name>A0AAE0X901_9PEZI</name>
<organism evidence="2 3">
    <name type="scientific">Podospora appendiculata</name>
    <dbReference type="NCBI Taxonomy" id="314037"/>
    <lineage>
        <taxon>Eukaryota</taxon>
        <taxon>Fungi</taxon>
        <taxon>Dikarya</taxon>
        <taxon>Ascomycota</taxon>
        <taxon>Pezizomycotina</taxon>
        <taxon>Sordariomycetes</taxon>
        <taxon>Sordariomycetidae</taxon>
        <taxon>Sordariales</taxon>
        <taxon>Podosporaceae</taxon>
        <taxon>Podospora</taxon>
    </lineage>
</organism>
<protein>
    <recommendedName>
        <fullName evidence="4">Secreted protein</fullName>
    </recommendedName>
</protein>
<evidence type="ECO:0000313" key="2">
    <source>
        <dbReference type="EMBL" id="KAK3688088.1"/>
    </source>
</evidence>